<accession>A0ABV6YMG6</accession>
<dbReference type="EMBL" id="JBHPKH010000204">
    <property type="protein sequence ID" value="MFC1573532.1"/>
    <property type="molecule type" value="Genomic_DNA"/>
</dbReference>
<evidence type="ECO:0000313" key="1">
    <source>
        <dbReference type="EMBL" id="MFC1573532.1"/>
    </source>
</evidence>
<name>A0ABV6YMG6_UNCEI</name>
<sequence>MKTATQRGQTATTRDCLGFARKITTGFVLTGLIVLTLATQVFAMHGEKGNDHVLQNPGTPDGREGGETISTAIPIGTIPFMDTGNICDNYDDYDEVCPYTGDPSPDIVYSYTPVSDEAVDIDMCGSGYDTKLFVYENGWTPGNPYACNDDFYFGDPCGVWVSKIEGLSLYAGNTYYIIVDGYGGDCGDYVLEVSGTTSSPVLVRSFVEDFTTVEFCDTDATTAFWDTDMGHLCLPPNPDALIGGWDTLLSARGIALAGDVAYLADHGSLVAIDISDPGNPVGIGSVETPGNVLGVAVAGNIAYVADDTGGGLQLIDISYPSAMEIIGEVDTPS</sequence>
<keyword evidence="2" id="KW-1185">Reference proteome</keyword>
<comment type="caution">
    <text evidence="1">The sequence shown here is derived from an EMBL/GenBank/DDBJ whole genome shotgun (WGS) entry which is preliminary data.</text>
</comment>
<dbReference type="InterPro" id="IPR013211">
    <property type="entry name" value="LVIVD"/>
</dbReference>
<feature type="non-terminal residue" evidence="1">
    <location>
        <position position="333"/>
    </location>
</feature>
<reference evidence="1 2" key="1">
    <citation type="submission" date="2024-09" db="EMBL/GenBank/DDBJ databases">
        <authorList>
            <person name="D'Angelo T."/>
        </authorList>
    </citation>
    <scope>NUCLEOTIDE SEQUENCE [LARGE SCALE GENOMIC DNA]</scope>
    <source>
        <strain evidence="1">SAG AM-320-E07</strain>
    </source>
</reference>
<evidence type="ECO:0000313" key="2">
    <source>
        <dbReference type="Proteomes" id="UP001593833"/>
    </source>
</evidence>
<organism evidence="1 2">
    <name type="scientific">Eiseniibacteriota bacterium</name>
    <dbReference type="NCBI Taxonomy" id="2212470"/>
    <lineage>
        <taxon>Bacteria</taxon>
        <taxon>Candidatus Eiseniibacteriota</taxon>
    </lineage>
</organism>
<proteinExistence type="predicted"/>
<dbReference type="Proteomes" id="UP001593833">
    <property type="component" value="Unassembled WGS sequence"/>
</dbReference>
<gene>
    <name evidence="1" type="ORF">ACFL6M_08055</name>
</gene>
<dbReference type="Pfam" id="PF08309">
    <property type="entry name" value="LVIVD"/>
    <property type="match status" value="2"/>
</dbReference>
<protein>
    <submittedName>
        <fullName evidence="1">Uncharacterized protein</fullName>
    </submittedName>
</protein>